<dbReference type="Pfam" id="PF23414">
    <property type="entry name" value="Beta-prop_EML_2"/>
    <property type="match status" value="1"/>
</dbReference>
<dbReference type="InterPro" id="IPR001646">
    <property type="entry name" value="5peptide_repeat"/>
</dbReference>
<feature type="domain" description="EML-like second beta-propeller" evidence="4">
    <location>
        <begin position="667"/>
        <end position="826"/>
    </location>
</feature>
<feature type="repeat" description="WD" evidence="3">
    <location>
        <begin position="784"/>
        <end position="825"/>
    </location>
</feature>
<dbReference type="AlphaFoldDB" id="A0A8S1URM9"/>
<feature type="repeat" description="WD" evidence="3">
    <location>
        <begin position="658"/>
        <end position="699"/>
    </location>
</feature>
<protein>
    <recommendedName>
        <fullName evidence="4">EML-like second beta-propeller domain-containing protein</fullName>
    </recommendedName>
</protein>
<dbReference type="CDD" id="cd00200">
    <property type="entry name" value="WD40"/>
    <property type="match status" value="3"/>
</dbReference>
<keyword evidence="2" id="KW-0677">Repeat</keyword>
<name>A0A8S1URM9_PAROT</name>
<feature type="repeat" description="WD" evidence="3">
    <location>
        <begin position="579"/>
        <end position="620"/>
    </location>
</feature>
<sequence length="911" mass="102737">MRKVELYQILASAKAIEPEILNVLIEKLRKENIQDCIRFLLIEENQNEMKQIISQKHNLDGKQKLLYLTSLLRQIYEHDFNNTNYSTEIYIEFRNQLTKKIQKEERIIKFLKFLVNLTSVDDKFIPSGSNSLYLLFELKVDLTQQNFENIRIKDIPLIGANFARCNLSGSQFRNVNISGINLNEAQLINCDWKFLKIHQINTLVGHSSVSSVCFSPNGAILMSSSDSYIHLWDVKTGKKHSQLKCLIGGSKLLLSNSPNYCMQVSGYRNQIINVWNINKGKILLRLQDPSGAVRLLSLSPNGTALASVHGINHILFWNLKTRKNKSILNGESGQVYSLCFSPDGNTLLFSIKNIIHLWDVKSEKKTQFVSPTTYVSLICFSPDGNTLASGSGGDQQINLWDVKTLDHKLIIPSYPGRVLSMCFSPDGTTLASLNQQDKSIYLWDAKTGQKKSILKGHSKAVSQICFSYSGILASCSSDKTIHLWDVKAREQKTQLDGHNSGVVQICFSPDFSILASCSEDNSISLWDANTGQKKSQLNGHEKGVISICFSNDGKAIASGSWDETIRFWKVKSGKEKFQLAGHQGGVSALCFSRDGKALVSAGLDSSIRIWNIKTRKEKYLLDEPCEIIKSFYDNPYGHRLESGCWEKSIQKGIILEKTYGHKSEITSLCFSPVENILVSGSKDKTIILWDIQKRTQKMQINGHTDAVQTVCFSPDGTTIASGGNDNSIRLWDIKTGFEQFRLNGHVDLVSSLCFSPDGKILASGSWDNTIRLWDIRTQQEKYQLKGHVNLVHSVRFSNNGTKLASCSKDNSIRLWHIKTEEQFHESDIVYNKILDKLRLPPQDDNLKIFRECVNPVTILLMSQDPIFQAQQAFVFKGEFMSHFNTDLSSIFKLGGSYILESTLKLDTIKKK</sequence>
<dbReference type="InterPro" id="IPR055442">
    <property type="entry name" value="Beta-prop_EML-like_2nd"/>
</dbReference>
<feature type="repeat" description="WD" evidence="3">
    <location>
        <begin position="454"/>
        <end position="494"/>
    </location>
</feature>
<feature type="repeat" description="WD" evidence="3">
    <location>
        <begin position="207"/>
        <end position="242"/>
    </location>
</feature>
<dbReference type="InterPro" id="IPR019775">
    <property type="entry name" value="WD40_repeat_CS"/>
</dbReference>
<dbReference type="PROSITE" id="PS50294">
    <property type="entry name" value="WD_REPEATS_REGION"/>
    <property type="match status" value="8"/>
</dbReference>
<evidence type="ECO:0000256" key="1">
    <source>
        <dbReference type="ARBA" id="ARBA00022574"/>
    </source>
</evidence>
<feature type="repeat" description="WD" evidence="3">
    <location>
        <begin position="537"/>
        <end position="578"/>
    </location>
</feature>
<dbReference type="Pfam" id="PF00805">
    <property type="entry name" value="Pentapeptide"/>
    <property type="match status" value="1"/>
</dbReference>
<reference evidence="5" key="1">
    <citation type="submission" date="2021-01" db="EMBL/GenBank/DDBJ databases">
        <authorList>
            <consortium name="Genoscope - CEA"/>
            <person name="William W."/>
        </authorList>
    </citation>
    <scope>NUCLEOTIDE SEQUENCE</scope>
</reference>
<dbReference type="GO" id="GO:1990234">
    <property type="term" value="C:transferase complex"/>
    <property type="evidence" value="ECO:0007669"/>
    <property type="project" value="UniProtKB-ARBA"/>
</dbReference>
<keyword evidence="1 3" id="KW-0853">WD repeat</keyword>
<dbReference type="Pfam" id="PF00400">
    <property type="entry name" value="WD40"/>
    <property type="match status" value="8"/>
</dbReference>
<dbReference type="OrthoDB" id="14421at2759"/>
<feature type="repeat" description="WD" evidence="3">
    <location>
        <begin position="742"/>
        <end position="783"/>
    </location>
</feature>
<dbReference type="OMA" id="EAQLINC"/>
<dbReference type="EMBL" id="CAJJDP010000051">
    <property type="protein sequence ID" value="CAD8167968.1"/>
    <property type="molecule type" value="Genomic_DNA"/>
</dbReference>
<accession>A0A8S1URM9</accession>
<dbReference type="SMART" id="SM00320">
    <property type="entry name" value="WD40"/>
    <property type="match status" value="13"/>
</dbReference>
<dbReference type="PANTHER" id="PTHR22847:SF637">
    <property type="entry name" value="WD REPEAT DOMAIN 5B"/>
    <property type="match status" value="1"/>
</dbReference>
<gene>
    <name evidence="5" type="ORF">POCTA_138.1.T0510046</name>
</gene>
<evidence type="ECO:0000256" key="2">
    <source>
        <dbReference type="ARBA" id="ARBA00022737"/>
    </source>
</evidence>
<organism evidence="5 6">
    <name type="scientific">Paramecium octaurelia</name>
    <dbReference type="NCBI Taxonomy" id="43137"/>
    <lineage>
        <taxon>Eukaryota</taxon>
        <taxon>Sar</taxon>
        <taxon>Alveolata</taxon>
        <taxon>Ciliophora</taxon>
        <taxon>Intramacronucleata</taxon>
        <taxon>Oligohymenophorea</taxon>
        <taxon>Peniculida</taxon>
        <taxon>Parameciidae</taxon>
        <taxon>Paramecium</taxon>
    </lineage>
</organism>
<feature type="repeat" description="WD" evidence="3">
    <location>
        <begin position="495"/>
        <end position="536"/>
    </location>
</feature>
<evidence type="ECO:0000313" key="6">
    <source>
        <dbReference type="Proteomes" id="UP000683925"/>
    </source>
</evidence>
<dbReference type="PANTHER" id="PTHR22847">
    <property type="entry name" value="WD40 REPEAT PROTEIN"/>
    <property type="match status" value="1"/>
</dbReference>
<dbReference type="Proteomes" id="UP000683925">
    <property type="component" value="Unassembled WGS sequence"/>
</dbReference>
<proteinExistence type="predicted"/>
<evidence type="ECO:0000259" key="4">
    <source>
        <dbReference type="Pfam" id="PF23414"/>
    </source>
</evidence>
<dbReference type="PROSITE" id="PS00678">
    <property type="entry name" value="WD_REPEATS_1"/>
    <property type="match status" value="8"/>
</dbReference>
<keyword evidence="6" id="KW-1185">Reference proteome</keyword>
<comment type="caution">
    <text evidence="5">The sequence shown here is derived from an EMBL/GenBank/DDBJ whole genome shotgun (WGS) entry which is preliminary data.</text>
</comment>
<dbReference type="InterPro" id="IPR001680">
    <property type="entry name" value="WD40_rpt"/>
</dbReference>
<dbReference type="PROSITE" id="PS50082">
    <property type="entry name" value="WD_REPEATS_2"/>
    <property type="match status" value="9"/>
</dbReference>
<feature type="repeat" description="WD" evidence="3">
    <location>
        <begin position="700"/>
        <end position="736"/>
    </location>
</feature>
<evidence type="ECO:0000313" key="5">
    <source>
        <dbReference type="EMBL" id="CAD8167968.1"/>
    </source>
</evidence>
<evidence type="ECO:0000256" key="3">
    <source>
        <dbReference type="PROSITE-ProRule" id="PRU00221"/>
    </source>
</evidence>